<dbReference type="Proteomes" id="UP000790787">
    <property type="component" value="Chromosome 1"/>
</dbReference>
<reference evidence="2" key="2">
    <citation type="submission" date="2025-08" db="UniProtKB">
        <authorList>
            <consortium name="RefSeq"/>
        </authorList>
    </citation>
    <scope>IDENTIFICATION</scope>
    <source>
        <tissue evidence="2">Leaf</tissue>
    </source>
</reference>
<organism evidence="1 2">
    <name type="scientific">Nicotiana tabacum</name>
    <name type="common">Common tobacco</name>
    <dbReference type="NCBI Taxonomy" id="4097"/>
    <lineage>
        <taxon>Eukaryota</taxon>
        <taxon>Viridiplantae</taxon>
        <taxon>Streptophyta</taxon>
        <taxon>Embryophyta</taxon>
        <taxon>Tracheophyta</taxon>
        <taxon>Spermatophyta</taxon>
        <taxon>Magnoliopsida</taxon>
        <taxon>eudicotyledons</taxon>
        <taxon>Gunneridae</taxon>
        <taxon>Pentapetalae</taxon>
        <taxon>asterids</taxon>
        <taxon>lamiids</taxon>
        <taxon>Solanales</taxon>
        <taxon>Solanaceae</taxon>
        <taxon>Nicotianoideae</taxon>
        <taxon>Nicotianeae</taxon>
        <taxon>Nicotiana</taxon>
    </lineage>
</organism>
<protein>
    <submittedName>
        <fullName evidence="2">Uncharacterized protein LOC142179593</fullName>
    </submittedName>
</protein>
<proteinExistence type="predicted"/>
<evidence type="ECO:0000313" key="1">
    <source>
        <dbReference type="Proteomes" id="UP000790787"/>
    </source>
</evidence>
<dbReference type="RefSeq" id="XP_075106599.1">
    <property type="nucleotide sequence ID" value="XM_075250498.1"/>
</dbReference>
<keyword evidence="1" id="KW-1185">Reference proteome</keyword>
<reference evidence="1" key="1">
    <citation type="journal article" date="2014" name="Nat. Commun.">
        <title>The tobacco genome sequence and its comparison with those of tomato and potato.</title>
        <authorList>
            <person name="Sierro N."/>
            <person name="Battey J.N."/>
            <person name="Ouadi S."/>
            <person name="Bakaher N."/>
            <person name="Bovet L."/>
            <person name="Willig A."/>
            <person name="Goepfert S."/>
            <person name="Peitsch M.C."/>
            <person name="Ivanov N.V."/>
        </authorList>
    </citation>
    <scope>NUCLEOTIDE SEQUENCE [LARGE SCALE GENOMIC DNA]</scope>
</reference>
<sequence length="206" mass="24003">MKTAAENPVKSAKDEKLIKNPRQKVDEYGFDLNKAEGELARARTKLAKNAEKRARLVKQSKEKYDNEVAGLKKRVITVENKMIKQAKDFKAEREHCYTTMAQLERDLQQLQEQNQVAEQTLEVRDKQIGHLLQEKGVIRERVRRIANYIAMKCSSCEDMTRSMFFATVMTFVCQIMEDLYHLQGDLAHRPVARPNDVPRTQEQLRH</sequence>
<evidence type="ECO:0000313" key="2">
    <source>
        <dbReference type="RefSeq" id="XP_075106599.1"/>
    </source>
</evidence>
<accession>A0AC58UAT0</accession>
<gene>
    <name evidence="2" type="primary">LOC142179593</name>
</gene>
<name>A0AC58UAT0_TOBAC</name>